<reference evidence="3 4" key="1">
    <citation type="submission" date="2018-03" db="EMBL/GenBank/DDBJ databases">
        <title>Genomic Encyclopedia of Type Strains, Phase III (KMG-III): the genomes of soil and plant-associated and newly described type strains.</title>
        <authorList>
            <person name="Whitman W."/>
        </authorList>
    </citation>
    <scope>NUCLEOTIDE SEQUENCE [LARGE SCALE GENOMIC DNA]</scope>
    <source>
        <strain evidence="3 4">CGMCC 1.07653</strain>
    </source>
</reference>
<comment type="caution">
    <text evidence="3">The sequence shown here is derived from an EMBL/GenBank/DDBJ whole genome shotgun (WGS) entry which is preliminary data.</text>
</comment>
<dbReference type="GO" id="GO:0042602">
    <property type="term" value="F:riboflavin reductase (NADPH) activity"/>
    <property type="evidence" value="ECO:0007669"/>
    <property type="project" value="TreeGrafter"/>
</dbReference>
<keyword evidence="1" id="KW-0560">Oxidoreductase</keyword>
<accession>A0A2P8HQI7</accession>
<dbReference type="SMART" id="SM00903">
    <property type="entry name" value="Flavin_Reduct"/>
    <property type="match status" value="1"/>
</dbReference>
<dbReference type="EMBL" id="PYAV01000004">
    <property type="protein sequence ID" value="PSL48475.1"/>
    <property type="molecule type" value="Genomic_DNA"/>
</dbReference>
<gene>
    <name evidence="3" type="ORF">B0H94_10475</name>
</gene>
<proteinExistence type="predicted"/>
<dbReference type="GO" id="GO:0010181">
    <property type="term" value="F:FMN binding"/>
    <property type="evidence" value="ECO:0007669"/>
    <property type="project" value="InterPro"/>
</dbReference>
<dbReference type="PANTHER" id="PTHR30466:SF1">
    <property type="entry name" value="FMN REDUCTASE (NADH) RUTF"/>
    <property type="match status" value="1"/>
</dbReference>
<evidence type="ECO:0000259" key="2">
    <source>
        <dbReference type="SMART" id="SM00903"/>
    </source>
</evidence>
<dbReference type="PANTHER" id="PTHR30466">
    <property type="entry name" value="FLAVIN REDUCTASE"/>
    <property type="match status" value="1"/>
</dbReference>
<protein>
    <submittedName>
        <fullName evidence="3">Flavin reductase (DIM6/NTAB) family NADH-FMN oxidoreductase RutF</fullName>
    </submittedName>
</protein>
<name>A0A2P8HQI7_9BACI</name>
<keyword evidence="4" id="KW-1185">Reference proteome</keyword>
<dbReference type="GO" id="GO:0006208">
    <property type="term" value="P:pyrimidine nucleobase catabolic process"/>
    <property type="evidence" value="ECO:0007669"/>
    <property type="project" value="TreeGrafter"/>
</dbReference>
<dbReference type="Pfam" id="PF01613">
    <property type="entry name" value="Flavin_Reduct"/>
    <property type="match status" value="1"/>
</dbReference>
<dbReference type="RefSeq" id="WP_106588047.1">
    <property type="nucleotide sequence ID" value="NZ_PYAV01000004.1"/>
</dbReference>
<dbReference type="SUPFAM" id="SSF50475">
    <property type="entry name" value="FMN-binding split barrel"/>
    <property type="match status" value="1"/>
</dbReference>
<dbReference type="InterPro" id="IPR012349">
    <property type="entry name" value="Split_barrel_FMN-bd"/>
</dbReference>
<dbReference type="AlphaFoldDB" id="A0A2P8HQI7"/>
<dbReference type="InterPro" id="IPR050268">
    <property type="entry name" value="NADH-dep_flavin_reductase"/>
</dbReference>
<sequence>MEDRLFRTAMGKFATGVTVITTEVDGEVYGMTANAFMSVSMDPKLVLISVANKAKMLSWVQESGEYCVNILSQDQQEVSMQFAGQLREGIEVNFEDFEGQPAIADSIVTIPCKVYQTHEAGDHTLFVGEVQNIKLEDGEPLLYFEGGYKEFKA</sequence>
<dbReference type="InterPro" id="IPR002563">
    <property type="entry name" value="Flavin_Rdtase-like_dom"/>
</dbReference>
<dbReference type="Proteomes" id="UP000242310">
    <property type="component" value="Unassembled WGS sequence"/>
</dbReference>
<evidence type="ECO:0000313" key="4">
    <source>
        <dbReference type="Proteomes" id="UP000242310"/>
    </source>
</evidence>
<dbReference type="Gene3D" id="2.30.110.10">
    <property type="entry name" value="Electron Transport, Fmn-binding Protein, Chain A"/>
    <property type="match status" value="1"/>
</dbReference>
<organism evidence="3 4">
    <name type="scientific">Salsuginibacillus halophilus</name>
    <dbReference type="NCBI Taxonomy" id="517424"/>
    <lineage>
        <taxon>Bacteria</taxon>
        <taxon>Bacillati</taxon>
        <taxon>Bacillota</taxon>
        <taxon>Bacilli</taxon>
        <taxon>Bacillales</taxon>
        <taxon>Bacillaceae</taxon>
        <taxon>Salsuginibacillus</taxon>
    </lineage>
</organism>
<dbReference type="OrthoDB" id="9792858at2"/>
<evidence type="ECO:0000256" key="1">
    <source>
        <dbReference type="ARBA" id="ARBA00023002"/>
    </source>
</evidence>
<feature type="domain" description="Flavin reductase like" evidence="2">
    <location>
        <begin position="10"/>
        <end position="150"/>
    </location>
</feature>
<evidence type="ECO:0000313" key="3">
    <source>
        <dbReference type="EMBL" id="PSL48475.1"/>
    </source>
</evidence>